<dbReference type="RefSeq" id="WP_132297687.1">
    <property type="nucleotide sequence ID" value="NZ_SKBM01000059.1"/>
</dbReference>
<dbReference type="InterPro" id="IPR031451">
    <property type="entry name" value="MqsR_toxin"/>
</dbReference>
<comment type="caution">
    <text evidence="1">The sequence shown here is derived from an EMBL/GenBank/DDBJ whole genome shotgun (WGS) entry which is preliminary data.</text>
</comment>
<dbReference type="GO" id="GO:0044010">
    <property type="term" value="P:single-species biofilm formation"/>
    <property type="evidence" value="ECO:0007669"/>
    <property type="project" value="InterPro"/>
</dbReference>
<dbReference type="EMBL" id="SKBM01000059">
    <property type="protein sequence ID" value="TCZ51106.1"/>
    <property type="molecule type" value="Genomic_DNA"/>
</dbReference>
<dbReference type="GO" id="GO:0009372">
    <property type="term" value="P:quorum sensing"/>
    <property type="evidence" value="ECO:0007669"/>
    <property type="project" value="InterPro"/>
</dbReference>
<gene>
    <name evidence="1" type="ORF">EXY23_27065</name>
</gene>
<evidence type="ECO:0000313" key="2">
    <source>
        <dbReference type="Proteomes" id="UP000295023"/>
    </source>
</evidence>
<protein>
    <submittedName>
        <fullName evidence="1">Type II toxin-antitoxin system MqsR family toxin</fullName>
    </submittedName>
</protein>
<sequence>MNPHRPTYRLEEIKAAVAARGVGVSTRSSLDGIRAMGLTAAEAERVIQSLTPRQFYKTMPTHAANGEWQDVYHAPTPVGLAYVKFTLRRSGAIAISFKEK</sequence>
<organism evidence="1 2">
    <name type="scientific">Roseicella aquatilis</name>
    <dbReference type="NCBI Taxonomy" id="2527868"/>
    <lineage>
        <taxon>Bacteria</taxon>
        <taxon>Pseudomonadati</taxon>
        <taxon>Pseudomonadota</taxon>
        <taxon>Alphaproteobacteria</taxon>
        <taxon>Acetobacterales</taxon>
        <taxon>Roseomonadaceae</taxon>
        <taxon>Roseicella</taxon>
    </lineage>
</organism>
<keyword evidence="2" id="KW-1185">Reference proteome</keyword>
<dbReference type="GO" id="GO:0017148">
    <property type="term" value="P:negative regulation of translation"/>
    <property type="evidence" value="ECO:0007669"/>
    <property type="project" value="InterPro"/>
</dbReference>
<reference evidence="1 2" key="1">
    <citation type="submission" date="2019-03" db="EMBL/GenBank/DDBJ databases">
        <title>Paracraurococcus aquatilis NE82 genome sequence.</title>
        <authorList>
            <person name="Zhao Y."/>
            <person name="Du Z."/>
        </authorList>
    </citation>
    <scope>NUCLEOTIDE SEQUENCE [LARGE SCALE GENOMIC DNA]</scope>
    <source>
        <strain evidence="1 2">NE82</strain>
    </source>
</reference>
<proteinExistence type="predicted"/>
<dbReference type="Proteomes" id="UP000295023">
    <property type="component" value="Unassembled WGS sequence"/>
</dbReference>
<dbReference type="OrthoDB" id="1666895at2"/>
<dbReference type="Gene3D" id="3.30.2310.40">
    <property type="match status" value="1"/>
</dbReference>
<dbReference type="AlphaFoldDB" id="A0A4R4D2D1"/>
<dbReference type="InterPro" id="IPR038493">
    <property type="entry name" value="MqsR_sf"/>
</dbReference>
<dbReference type="CDD" id="cd12869">
    <property type="entry name" value="MqsR"/>
    <property type="match status" value="1"/>
</dbReference>
<accession>A0A4R4D2D1</accession>
<name>A0A4R4D2D1_9PROT</name>
<dbReference type="Pfam" id="PF15723">
    <property type="entry name" value="MqsR_toxin"/>
    <property type="match status" value="1"/>
</dbReference>
<evidence type="ECO:0000313" key="1">
    <source>
        <dbReference type="EMBL" id="TCZ51106.1"/>
    </source>
</evidence>